<evidence type="ECO:0000256" key="2">
    <source>
        <dbReference type="ARBA" id="ARBA00023002"/>
    </source>
</evidence>
<evidence type="ECO:0000313" key="5">
    <source>
        <dbReference type="EMBL" id="GEM46157.1"/>
    </source>
</evidence>
<dbReference type="Pfam" id="PF00248">
    <property type="entry name" value="Aldo_ket_red"/>
    <property type="match status" value="1"/>
</dbReference>
<dbReference type="PANTHER" id="PTHR43364">
    <property type="entry name" value="NADH-SPECIFIC METHYLGLYOXAL REDUCTASE-RELATED"/>
    <property type="match status" value="1"/>
</dbReference>
<evidence type="ECO:0000313" key="6">
    <source>
        <dbReference type="Proteomes" id="UP000321306"/>
    </source>
</evidence>
<feature type="domain" description="NADP-dependent oxidoreductase" evidence="4">
    <location>
        <begin position="16"/>
        <end position="288"/>
    </location>
</feature>
<dbReference type="InterPro" id="IPR023210">
    <property type="entry name" value="NADP_OxRdtase_dom"/>
</dbReference>
<keyword evidence="1" id="KW-0521">NADP</keyword>
<dbReference type="InterPro" id="IPR036812">
    <property type="entry name" value="NAD(P)_OxRdtase_dom_sf"/>
</dbReference>
<organism evidence="5 6">
    <name type="scientific">Deinococcus cellulosilyticus (strain DSM 18568 / NBRC 106333 / KACC 11606 / 5516J-15)</name>
    <dbReference type="NCBI Taxonomy" id="1223518"/>
    <lineage>
        <taxon>Bacteria</taxon>
        <taxon>Thermotogati</taxon>
        <taxon>Deinococcota</taxon>
        <taxon>Deinococci</taxon>
        <taxon>Deinococcales</taxon>
        <taxon>Deinococcaceae</taxon>
        <taxon>Deinococcus</taxon>
    </lineage>
</organism>
<dbReference type="RefSeq" id="WP_146883971.1">
    <property type="nucleotide sequence ID" value="NZ_BJXB01000006.1"/>
</dbReference>
<dbReference type="SUPFAM" id="SSF51430">
    <property type="entry name" value="NAD(P)-linked oxidoreductase"/>
    <property type="match status" value="1"/>
</dbReference>
<dbReference type="InterPro" id="IPR050523">
    <property type="entry name" value="AKR_Detox_Biosynth"/>
</dbReference>
<dbReference type="Gene3D" id="3.20.20.100">
    <property type="entry name" value="NADP-dependent oxidoreductase domain"/>
    <property type="match status" value="1"/>
</dbReference>
<evidence type="ECO:0000256" key="3">
    <source>
        <dbReference type="ARBA" id="ARBA00038157"/>
    </source>
</evidence>
<dbReference type="GO" id="GO:0005829">
    <property type="term" value="C:cytosol"/>
    <property type="evidence" value="ECO:0007669"/>
    <property type="project" value="TreeGrafter"/>
</dbReference>
<comment type="caution">
    <text evidence="5">The sequence shown here is derived from an EMBL/GenBank/DDBJ whole genome shotgun (WGS) entry which is preliminary data.</text>
</comment>
<dbReference type="FunFam" id="3.20.20.100:FF:000008">
    <property type="entry name" value="Aldo/keto reductase family oxidoreductase"/>
    <property type="match status" value="1"/>
</dbReference>
<comment type="similarity">
    <text evidence="3">Belongs to the aldo/keto reductase family. Aldo/keto reductase 2 subfamily.</text>
</comment>
<protein>
    <submittedName>
        <fullName evidence="5">Oxidoreductase</fullName>
    </submittedName>
</protein>
<evidence type="ECO:0000256" key="1">
    <source>
        <dbReference type="ARBA" id="ARBA00022857"/>
    </source>
</evidence>
<proteinExistence type="inferred from homology"/>
<dbReference type="AlphaFoldDB" id="A0A511N123"/>
<dbReference type="EMBL" id="BJXB01000006">
    <property type="protein sequence ID" value="GEM46157.1"/>
    <property type="molecule type" value="Genomic_DNA"/>
</dbReference>
<accession>A0A511N123</accession>
<evidence type="ECO:0000259" key="4">
    <source>
        <dbReference type="Pfam" id="PF00248"/>
    </source>
</evidence>
<gene>
    <name evidence="5" type="ORF">DC3_17920</name>
</gene>
<dbReference type="Proteomes" id="UP000321306">
    <property type="component" value="Unassembled WGS sequence"/>
</dbReference>
<dbReference type="OrthoDB" id="9773828at2"/>
<reference evidence="5 6" key="1">
    <citation type="submission" date="2019-07" db="EMBL/GenBank/DDBJ databases">
        <title>Whole genome shotgun sequence of Deinococcus cellulosilyticus NBRC 106333.</title>
        <authorList>
            <person name="Hosoyama A."/>
            <person name="Uohara A."/>
            <person name="Ohji S."/>
            <person name="Ichikawa N."/>
        </authorList>
    </citation>
    <scope>NUCLEOTIDE SEQUENCE [LARGE SCALE GENOMIC DNA]</scope>
    <source>
        <strain evidence="5 6">NBRC 106333</strain>
    </source>
</reference>
<dbReference type="CDD" id="cd19092">
    <property type="entry name" value="AKR_BsYcsN_EcYdhF-like"/>
    <property type="match status" value="1"/>
</dbReference>
<sequence length="298" mass="34167">MTHTELKPGKLKLSTIVAGAWRMADWNWNPQDRLHWIEQCIERGVTSFDHADIYGNYSVEGLFGEALALNPELRNQMQLVSKCGIKLISDRRPEHRIKSYDHSKKHIIWSVENSLRELRTDRLDLLLLHRPSPLMQADEVAEAFSELQQQGKVLAFGVSNFTPHQFDLLNSRFELVTNQIELSPLHLDPLHDGTLDQLQKERVAPMVWSPLAQGRIFTDSGERSVRVRLTLERLANEHGVSVATLVYAWILKHPSRPLPITGSQRMQVINEAVQALNVQLSEQDWFEVWQASQGHEVP</sequence>
<keyword evidence="2" id="KW-0560">Oxidoreductase</keyword>
<keyword evidence="6" id="KW-1185">Reference proteome</keyword>
<name>A0A511N123_DEIC1</name>
<dbReference type="GO" id="GO:0016491">
    <property type="term" value="F:oxidoreductase activity"/>
    <property type="evidence" value="ECO:0007669"/>
    <property type="project" value="UniProtKB-KW"/>
</dbReference>
<dbReference type="PANTHER" id="PTHR43364:SF1">
    <property type="entry name" value="OXIDOREDUCTASE YDHF"/>
    <property type="match status" value="1"/>
</dbReference>